<dbReference type="Pfam" id="PF01041">
    <property type="entry name" value="DegT_DnrJ_EryC1"/>
    <property type="match status" value="1"/>
</dbReference>
<evidence type="ECO:0000313" key="1">
    <source>
        <dbReference type="EMBL" id="QHT09981.1"/>
    </source>
</evidence>
<dbReference type="GO" id="GO:0000271">
    <property type="term" value="P:polysaccharide biosynthetic process"/>
    <property type="evidence" value="ECO:0007669"/>
    <property type="project" value="TreeGrafter"/>
</dbReference>
<accession>A0A6C0D091</accession>
<protein>
    <recommendedName>
        <fullName evidence="2">DegT/DnrJ/EryC1/StrS aminotransferase family protein</fullName>
    </recommendedName>
</protein>
<organism evidence="1">
    <name type="scientific">viral metagenome</name>
    <dbReference type="NCBI Taxonomy" id="1070528"/>
    <lineage>
        <taxon>unclassified sequences</taxon>
        <taxon>metagenomes</taxon>
        <taxon>organismal metagenomes</taxon>
    </lineage>
</organism>
<dbReference type="GO" id="GO:0008483">
    <property type="term" value="F:transaminase activity"/>
    <property type="evidence" value="ECO:0007669"/>
    <property type="project" value="TreeGrafter"/>
</dbReference>
<name>A0A6C0D091_9ZZZZ</name>
<dbReference type="PANTHER" id="PTHR30244:SF34">
    <property type="entry name" value="DTDP-4-AMINO-4,6-DIDEOXYGALACTOSE TRANSAMINASE"/>
    <property type="match status" value="1"/>
</dbReference>
<dbReference type="EMBL" id="MN739518">
    <property type="protein sequence ID" value="QHT09981.1"/>
    <property type="molecule type" value="Genomic_DNA"/>
</dbReference>
<proteinExistence type="predicted"/>
<dbReference type="AlphaFoldDB" id="A0A6C0D091"/>
<dbReference type="GO" id="GO:0030170">
    <property type="term" value="F:pyridoxal phosphate binding"/>
    <property type="evidence" value="ECO:0007669"/>
    <property type="project" value="TreeGrafter"/>
</dbReference>
<dbReference type="PIRSF" id="PIRSF000390">
    <property type="entry name" value="PLP_StrS"/>
    <property type="match status" value="1"/>
</dbReference>
<dbReference type="InterPro" id="IPR015421">
    <property type="entry name" value="PyrdxlP-dep_Trfase_major"/>
</dbReference>
<dbReference type="PANTHER" id="PTHR30244">
    <property type="entry name" value="TRANSAMINASE"/>
    <property type="match status" value="1"/>
</dbReference>
<evidence type="ECO:0008006" key="2">
    <source>
        <dbReference type="Google" id="ProtNLM"/>
    </source>
</evidence>
<reference evidence="1" key="1">
    <citation type="journal article" date="2020" name="Nature">
        <title>Giant virus diversity and host interactions through global metagenomics.</title>
        <authorList>
            <person name="Schulz F."/>
            <person name="Roux S."/>
            <person name="Paez-Espino D."/>
            <person name="Jungbluth S."/>
            <person name="Walsh D.A."/>
            <person name="Denef V.J."/>
            <person name="McMahon K.D."/>
            <person name="Konstantinidis K.T."/>
            <person name="Eloe-Fadrosh E.A."/>
            <person name="Kyrpides N.C."/>
            <person name="Woyke T."/>
        </authorList>
    </citation>
    <scope>NUCLEOTIDE SEQUENCE</scope>
    <source>
        <strain evidence="1">GVMAG-M-3300023174-104</strain>
    </source>
</reference>
<dbReference type="InterPro" id="IPR000653">
    <property type="entry name" value="DegT/StrS_aminotransferase"/>
</dbReference>
<dbReference type="InterPro" id="IPR015424">
    <property type="entry name" value="PyrdxlP-dep_Trfase"/>
</dbReference>
<dbReference type="Gene3D" id="3.40.640.10">
    <property type="entry name" value="Type I PLP-dependent aspartate aminotransferase-like (Major domain)"/>
    <property type="match status" value="1"/>
</dbReference>
<sequence>MKMEWVARKNVDYDMVRDILKNSTLTNQFTNGGPVVQELENYIRNTFQIDEEKAVIVVSNGSVALHVLAQAISIVENIPISWATQSFTFPPSAQSTLSNARIIDIDEEGGLSLQDLEKQQRECGIDANGIIVTNIFGNCVDIDKYTSWANKDENNNNTPRFLIFDNAATSYTFYKGKNCLNYGNGSTLSFHHTKPFGFGEGGTIIVDKKYEGTIRCLNNFGIGLSPDTYWSRYGNNNKMSDVSAAFILQYLYQHFYEITERHQRLYHYFVNNIAQRNIQSFRLFPSFHNSIITPSCFSLLFHSPPTQELIEDLTRQGIICRQYYHPLRPTKTAMKFYFHILCLPCNMDMEEPHIDKILDIVLSHSP</sequence>
<dbReference type="SUPFAM" id="SSF53383">
    <property type="entry name" value="PLP-dependent transferases"/>
    <property type="match status" value="1"/>
</dbReference>